<dbReference type="PANTHER" id="PTHR47990">
    <property type="entry name" value="2-OXOGLUTARATE (2OG) AND FE(II)-DEPENDENT OXYGENASE SUPERFAMILY PROTEIN-RELATED"/>
    <property type="match status" value="1"/>
</dbReference>
<evidence type="ECO:0000259" key="2">
    <source>
        <dbReference type="Pfam" id="PF14226"/>
    </source>
</evidence>
<dbReference type="Pfam" id="PF14226">
    <property type="entry name" value="DIOX_N"/>
    <property type="match status" value="1"/>
</dbReference>
<dbReference type="InterPro" id="IPR050231">
    <property type="entry name" value="Iron_ascorbate_oxido_reductase"/>
</dbReference>
<organism evidence="4">
    <name type="scientific">Laccaria bicolor (strain S238N-H82 / ATCC MYA-4686)</name>
    <name type="common">Bicoloured deceiver</name>
    <name type="synonym">Laccaria laccata var. bicolor</name>
    <dbReference type="NCBI Taxonomy" id="486041"/>
    <lineage>
        <taxon>Eukaryota</taxon>
        <taxon>Fungi</taxon>
        <taxon>Dikarya</taxon>
        <taxon>Basidiomycota</taxon>
        <taxon>Agaricomycotina</taxon>
        <taxon>Agaricomycetes</taxon>
        <taxon>Agaricomycetidae</taxon>
        <taxon>Agaricales</taxon>
        <taxon>Agaricineae</taxon>
        <taxon>Hydnangiaceae</taxon>
        <taxon>Laccaria</taxon>
    </lineage>
</organism>
<gene>
    <name evidence="3" type="ORF">LACBIDRAFT_308995</name>
</gene>
<dbReference type="RefSeq" id="XP_001876210.1">
    <property type="nucleotide sequence ID" value="XM_001876175.1"/>
</dbReference>
<dbReference type="SUPFAM" id="SSF51197">
    <property type="entry name" value="Clavaminate synthase-like"/>
    <property type="match status" value="1"/>
</dbReference>
<dbReference type="GeneID" id="6071161"/>
<evidence type="ECO:0000313" key="3">
    <source>
        <dbReference type="EMBL" id="EDR13712.1"/>
    </source>
</evidence>
<dbReference type="Gene3D" id="2.60.120.330">
    <property type="entry name" value="B-lactam Antibiotic, Isopenicillin N Synthase, Chain"/>
    <property type="match status" value="1"/>
</dbReference>
<dbReference type="Pfam" id="PF03171">
    <property type="entry name" value="2OG-FeII_Oxy"/>
    <property type="match status" value="1"/>
</dbReference>
<sequence>MTPAGTSSLPIIDISSFLDNETQNTDKRASAAAVLHSACIEYGFFYLNIEAFVDLSEPEELTRLAWEFFASPQAEKDKLSLANEDGARGYARLKENVTNGKADNHEGLDLYKPVENPDKTKPIWGENQWPTIPTFKEKYESWVEKMKTLGLILMEAMALGLGLTPEEWVDLRSQVDDSFWVMRVIGYPPLPDEHDGFSCGAHKFLYADPTKSALQVFLRRPGLVGADVPGLPREQGEEEGIWINADPLPGCIVCNIGESKLAHRMKGESLKRRLFAVWEIWTDGLYRSTLHRVVHRGSNYSIPFFFEPNFDALVKPLSAASRIKGKEAAYGNAGSQRNPVVYGEFLLRKVGNNFSSGGKGRYDN</sequence>
<keyword evidence="4" id="KW-1185">Reference proteome</keyword>
<dbReference type="KEGG" id="lbc:LACBIDRAFT_308995"/>
<protein>
    <submittedName>
        <fullName evidence="3">Predicted protein</fullName>
    </submittedName>
</protein>
<dbReference type="HOGENOM" id="CLU_010119_6_0_1"/>
<dbReference type="InParanoid" id="B0CVA0"/>
<evidence type="ECO:0000259" key="1">
    <source>
        <dbReference type="Pfam" id="PF03171"/>
    </source>
</evidence>
<feature type="domain" description="Non-haem dioxygenase N-terminal" evidence="2">
    <location>
        <begin position="9"/>
        <end position="131"/>
    </location>
</feature>
<dbReference type="Proteomes" id="UP000001194">
    <property type="component" value="Unassembled WGS sequence"/>
</dbReference>
<evidence type="ECO:0000313" key="4">
    <source>
        <dbReference type="Proteomes" id="UP000001194"/>
    </source>
</evidence>
<dbReference type="AlphaFoldDB" id="B0CVA0"/>
<dbReference type="STRING" id="486041.B0CVA0"/>
<dbReference type="InterPro" id="IPR026992">
    <property type="entry name" value="DIOX_N"/>
</dbReference>
<accession>B0CVA0</accession>
<reference evidence="3 4" key="1">
    <citation type="journal article" date="2008" name="Nature">
        <title>The genome of Laccaria bicolor provides insights into mycorrhizal symbiosis.</title>
        <authorList>
            <person name="Martin F."/>
            <person name="Aerts A."/>
            <person name="Ahren D."/>
            <person name="Brun A."/>
            <person name="Danchin E.G.J."/>
            <person name="Duchaussoy F."/>
            <person name="Gibon J."/>
            <person name="Kohler A."/>
            <person name="Lindquist E."/>
            <person name="Pereda V."/>
            <person name="Salamov A."/>
            <person name="Shapiro H.J."/>
            <person name="Wuyts J."/>
            <person name="Blaudez D."/>
            <person name="Buee M."/>
            <person name="Brokstein P."/>
            <person name="Canbaeck B."/>
            <person name="Cohen D."/>
            <person name="Courty P.E."/>
            <person name="Coutinho P.M."/>
            <person name="Delaruelle C."/>
            <person name="Detter J.C."/>
            <person name="Deveau A."/>
            <person name="DiFazio S."/>
            <person name="Duplessis S."/>
            <person name="Fraissinet-Tachet L."/>
            <person name="Lucic E."/>
            <person name="Frey-Klett P."/>
            <person name="Fourrey C."/>
            <person name="Feussner I."/>
            <person name="Gay G."/>
            <person name="Grimwood J."/>
            <person name="Hoegger P.J."/>
            <person name="Jain P."/>
            <person name="Kilaru S."/>
            <person name="Labbe J."/>
            <person name="Lin Y.C."/>
            <person name="Legue V."/>
            <person name="Le Tacon F."/>
            <person name="Marmeisse R."/>
            <person name="Melayah D."/>
            <person name="Montanini B."/>
            <person name="Muratet M."/>
            <person name="Nehls U."/>
            <person name="Niculita-Hirzel H."/>
            <person name="Oudot-Le Secq M.P."/>
            <person name="Peter M."/>
            <person name="Quesneville H."/>
            <person name="Rajashekar B."/>
            <person name="Reich M."/>
            <person name="Rouhier N."/>
            <person name="Schmutz J."/>
            <person name="Yin T."/>
            <person name="Chalot M."/>
            <person name="Henrissat B."/>
            <person name="Kuees U."/>
            <person name="Lucas S."/>
            <person name="Van de Peer Y."/>
            <person name="Podila G.K."/>
            <person name="Polle A."/>
            <person name="Pukkila P.J."/>
            <person name="Richardson P.M."/>
            <person name="Rouze P."/>
            <person name="Sanders I.R."/>
            <person name="Stajich J.E."/>
            <person name="Tunlid A."/>
            <person name="Tuskan G."/>
            <person name="Grigoriev I.V."/>
        </authorList>
    </citation>
    <scope>NUCLEOTIDE SEQUENCE [LARGE SCALE GENOMIC DNA]</scope>
    <source>
        <strain evidence="4">S238N-H82 / ATCC MYA-4686</strain>
    </source>
</reference>
<dbReference type="EMBL" id="DS547093">
    <property type="protein sequence ID" value="EDR13712.1"/>
    <property type="molecule type" value="Genomic_DNA"/>
</dbReference>
<dbReference type="InterPro" id="IPR027443">
    <property type="entry name" value="IPNS-like_sf"/>
</dbReference>
<dbReference type="OrthoDB" id="288590at2759"/>
<feature type="domain" description="Isopenicillin N synthase-like Fe(2+) 2OG dioxygenase" evidence="1">
    <location>
        <begin position="225"/>
        <end position="308"/>
    </location>
</feature>
<proteinExistence type="predicted"/>
<name>B0CVA0_LACBS</name>
<dbReference type="InterPro" id="IPR044861">
    <property type="entry name" value="IPNS-like_FE2OG_OXY"/>
</dbReference>